<evidence type="ECO:0000313" key="10">
    <source>
        <dbReference type="EMBL" id="KXZ46160.1"/>
    </source>
</evidence>
<dbReference type="Gene3D" id="3.40.50.150">
    <property type="entry name" value="Vaccinia Virus protein VP39"/>
    <property type="match status" value="1"/>
</dbReference>
<evidence type="ECO:0000256" key="1">
    <source>
        <dbReference type="ARBA" id="ARBA00004123"/>
    </source>
</evidence>
<evidence type="ECO:0000256" key="2">
    <source>
        <dbReference type="ARBA" id="ARBA00012796"/>
    </source>
</evidence>
<dbReference type="PANTHER" id="PTHR12133:SF2">
    <property type="entry name" value="TRNA (ADENINE(58)-N(1))-METHYLTRANSFERASE CATALYTIC SUBUNIT TRMT61A"/>
    <property type="match status" value="1"/>
</dbReference>
<protein>
    <recommendedName>
        <fullName evidence="2">tRNA (adenine(58)-N(1))-methyltransferase</fullName>
        <ecNumber evidence="2">2.1.1.220</ecNumber>
    </recommendedName>
</protein>
<dbReference type="Gene3D" id="3.10.330.20">
    <property type="match status" value="1"/>
</dbReference>
<gene>
    <name evidence="10" type="ORF">GPECTOR_46g229</name>
</gene>
<dbReference type="EMBL" id="LSYV01000047">
    <property type="protein sequence ID" value="KXZ46160.1"/>
    <property type="molecule type" value="Genomic_DNA"/>
</dbReference>
<dbReference type="GO" id="GO:0005634">
    <property type="term" value="C:nucleus"/>
    <property type="evidence" value="ECO:0007669"/>
    <property type="project" value="UniProtKB-SubCell"/>
</dbReference>
<dbReference type="STRING" id="33097.A0A150G9Y6"/>
<dbReference type="SUPFAM" id="SSF53335">
    <property type="entry name" value="S-adenosyl-L-methionine-dependent methyltransferases"/>
    <property type="match status" value="1"/>
</dbReference>
<comment type="caution">
    <text evidence="10">The sequence shown here is derived from an EMBL/GenBank/DDBJ whole genome shotgun (WGS) entry which is preliminary data.</text>
</comment>
<feature type="domain" description="tRNA (adenine(58)-N(1))-methyltransferase catalytic subunit TRM61 C-terminal" evidence="9">
    <location>
        <begin position="73"/>
        <end position="253"/>
    </location>
</feature>
<evidence type="ECO:0000313" key="11">
    <source>
        <dbReference type="Proteomes" id="UP000075714"/>
    </source>
</evidence>
<dbReference type="Pfam" id="PF08704">
    <property type="entry name" value="GCD14"/>
    <property type="match status" value="1"/>
</dbReference>
<dbReference type="GO" id="GO:0160107">
    <property type="term" value="F:tRNA (adenine(58)-N1)-methyltransferase activity"/>
    <property type="evidence" value="ECO:0007669"/>
    <property type="project" value="UniProtKB-EC"/>
</dbReference>
<keyword evidence="11" id="KW-1185">Reference proteome</keyword>
<dbReference type="EC" id="2.1.1.220" evidence="2"/>
<evidence type="ECO:0000256" key="8">
    <source>
        <dbReference type="SAM" id="MobiDB-lite"/>
    </source>
</evidence>
<keyword evidence="7" id="KW-0539">Nucleus</keyword>
<dbReference type="PANTHER" id="PTHR12133">
    <property type="entry name" value="TRNA (ADENINE(58)-N(1))-METHYLTRANSFERASE"/>
    <property type="match status" value="1"/>
</dbReference>
<keyword evidence="4" id="KW-0808">Transferase</keyword>
<comment type="subcellular location">
    <subcellularLocation>
        <location evidence="1">Nucleus</location>
    </subcellularLocation>
</comment>
<evidence type="ECO:0000256" key="7">
    <source>
        <dbReference type="ARBA" id="ARBA00023242"/>
    </source>
</evidence>
<feature type="compositionally biased region" description="Low complexity" evidence="8">
    <location>
        <begin position="848"/>
        <end position="857"/>
    </location>
</feature>
<dbReference type="InterPro" id="IPR029063">
    <property type="entry name" value="SAM-dependent_MTases_sf"/>
</dbReference>
<sequence>MNFLACNADGTSTSVSTIKEGDCVIVYEGVNSMKAIYVSNEGRFENRFGIFKHKSWIGKSFGSKVIADMGRGGWVYLLRPTPELWTQVLRHRTQILYIADISMVVMQLDLRPGGIVLESGTGSGSLTHSLIRAVAPTGHVHTFEFHAGRTEDAAAEFKQHGLSKLVTVTQRNIEELGFPETLHGAADAVFLDLPGPHKVVASAAACLRPNGRFCAFSPCIEQVQRTAEALSASGFTDLVTYECLLREYEPPTKGLARRAFRKVIRGRSMLGMQQTDTAGEAEAPALPPALATAAVGALGSPSNASLAVAAKPLLAEGGSARRLLQAGGNECCTRLAAIGFSSNLPVMVVNTRGGKVVSKESNVRAGVCTCSPAGGSWDGAPYVDITAEAQIKIRGSSSVQNSKKSYNLKFRERGQGGGTVKLMVPLLGMPADDEWALYGPETDLTLGMRNVLAYDIYRRMGRWASRTRYFELFLVDDGTGLAKSNYVGLYVATERITISPNRINVRRMDPDKDLSGGYIFGYENDNIELDDLTFRPSTSLLTYVMHAPTFDDVAVQPGSGGAGGHPTPREVAALSWLAAYVNQFEAALLAGFPAAASNRVKAGAARQQGLTAGYPNGPNGPTTAAAVGAPNGPPASNGGWREFVEVGSFVDYMLATELYKNPDGYRGSVYMSKNVGSPIAFGPPWDYNEAFGVCCGYPIEGFNQGGVSTGSSGGSAISPEGWRFNICDQPERCKADPVDGISQYYRAAWRDSSLRTATGQRWQSLRGGALANDALGGMVTAQAELIRDAAMRDYNRWSSVRTSPFFKTHMEQWQYEVQQLRSWLLDRAKWMDAALDDAAKGGPGQVGGWRSSAANSAAGGGGGGGAGGGGGQRPSGQSGDQSMGSRFMSLLFGSSNPNRK</sequence>
<dbReference type="GO" id="GO:0031515">
    <property type="term" value="C:tRNA (m1A) methyltransferase complex"/>
    <property type="evidence" value="ECO:0007669"/>
    <property type="project" value="InterPro"/>
</dbReference>
<dbReference type="InterPro" id="IPR014816">
    <property type="entry name" value="tRNA_MeTrfase_Gcd14"/>
</dbReference>
<dbReference type="AlphaFoldDB" id="A0A150G9Y6"/>
<organism evidence="10 11">
    <name type="scientific">Gonium pectorale</name>
    <name type="common">Green alga</name>
    <dbReference type="NCBI Taxonomy" id="33097"/>
    <lineage>
        <taxon>Eukaryota</taxon>
        <taxon>Viridiplantae</taxon>
        <taxon>Chlorophyta</taxon>
        <taxon>core chlorophytes</taxon>
        <taxon>Chlorophyceae</taxon>
        <taxon>CS clade</taxon>
        <taxon>Chlamydomonadales</taxon>
        <taxon>Volvocaceae</taxon>
        <taxon>Gonium</taxon>
    </lineage>
</organism>
<keyword evidence="3" id="KW-0489">Methyltransferase</keyword>
<accession>A0A150G9Y6</accession>
<feature type="region of interest" description="Disordered" evidence="8">
    <location>
        <begin position="841"/>
        <end position="900"/>
    </location>
</feature>
<keyword evidence="6" id="KW-0819">tRNA processing</keyword>
<name>A0A150G9Y6_GONPE</name>
<evidence type="ECO:0000259" key="9">
    <source>
        <dbReference type="Pfam" id="PF08704"/>
    </source>
</evidence>
<dbReference type="PROSITE" id="PS51620">
    <property type="entry name" value="SAM_TRM61"/>
    <property type="match status" value="1"/>
</dbReference>
<dbReference type="GO" id="GO:0030488">
    <property type="term" value="P:tRNA methylation"/>
    <property type="evidence" value="ECO:0007669"/>
    <property type="project" value="InterPro"/>
</dbReference>
<feature type="compositionally biased region" description="Gly residues" evidence="8">
    <location>
        <begin position="858"/>
        <end position="873"/>
    </location>
</feature>
<proteinExistence type="predicted"/>
<dbReference type="OrthoDB" id="540213at2759"/>
<evidence type="ECO:0000256" key="5">
    <source>
        <dbReference type="ARBA" id="ARBA00022691"/>
    </source>
</evidence>
<dbReference type="Proteomes" id="UP000075714">
    <property type="component" value="Unassembled WGS sequence"/>
</dbReference>
<evidence type="ECO:0000256" key="3">
    <source>
        <dbReference type="ARBA" id="ARBA00022603"/>
    </source>
</evidence>
<dbReference type="Pfam" id="PF08757">
    <property type="entry name" value="CotH"/>
    <property type="match status" value="2"/>
</dbReference>
<keyword evidence="5" id="KW-0949">S-adenosyl-L-methionine</keyword>
<dbReference type="InterPro" id="IPR049470">
    <property type="entry name" value="TRM61_C"/>
</dbReference>
<reference evidence="11" key="1">
    <citation type="journal article" date="2016" name="Nat. Commun.">
        <title>The Gonium pectorale genome demonstrates co-option of cell cycle regulation during the evolution of multicellularity.</title>
        <authorList>
            <person name="Hanschen E.R."/>
            <person name="Marriage T.N."/>
            <person name="Ferris P.J."/>
            <person name="Hamaji T."/>
            <person name="Toyoda A."/>
            <person name="Fujiyama A."/>
            <person name="Neme R."/>
            <person name="Noguchi H."/>
            <person name="Minakuchi Y."/>
            <person name="Suzuki M."/>
            <person name="Kawai-Toyooka H."/>
            <person name="Smith D.R."/>
            <person name="Sparks H."/>
            <person name="Anderson J."/>
            <person name="Bakaric R."/>
            <person name="Luria V."/>
            <person name="Karger A."/>
            <person name="Kirschner M.W."/>
            <person name="Durand P.M."/>
            <person name="Michod R.E."/>
            <person name="Nozaki H."/>
            <person name="Olson B.J."/>
        </authorList>
    </citation>
    <scope>NUCLEOTIDE SEQUENCE [LARGE SCALE GENOMIC DNA]</scope>
    <source>
        <strain evidence="11">NIES-2863</strain>
    </source>
</reference>
<evidence type="ECO:0000256" key="4">
    <source>
        <dbReference type="ARBA" id="ARBA00022679"/>
    </source>
</evidence>
<dbReference type="InterPro" id="IPR014867">
    <property type="entry name" value="Spore_coat_CotH_CotH2/3/7"/>
</dbReference>
<evidence type="ECO:0000256" key="6">
    <source>
        <dbReference type="ARBA" id="ARBA00022694"/>
    </source>
</evidence>